<dbReference type="FunFam" id="3.40.50.300:FF:000218">
    <property type="entry name" value="Multidrug ABC transporter ATP-binding protein"/>
    <property type="match status" value="1"/>
</dbReference>
<gene>
    <name evidence="11" type="ORF">BdWA1_001959</name>
</gene>
<dbReference type="Gene3D" id="3.40.50.300">
    <property type="entry name" value="P-loop containing nucleotide triphosphate hydrolases"/>
    <property type="match status" value="1"/>
</dbReference>
<feature type="transmembrane region" description="Helical" evidence="8">
    <location>
        <begin position="233"/>
        <end position="254"/>
    </location>
</feature>
<dbReference type="GO" id="GO:0005524">
    <property type="term" value="F:ATP binding"/>
    <property type="evidence" value="ECO:0007669"/>
    <property type="project" value="UniProtKB-KW"/>
</dbReference>
<keyword evidence="3 8" id="KW-0812">Transmembrane</keyword>
<dbReference type="Gene3D" id="1.20.1560.10">
    <property type="entry name" value="ABC transporter type 1, transmembrane domain"/>
    <property type="match status" value="1"/>
</dbReference>
<evidence type="ECO:0000259" key="10">
    <source>
        <dbReference type="PROSITE" id="PS50929"/>
    </source>
</evidence>
<dbReference type="KEGG" id="bdw:94336257"/>
<feature type="transmembrane region" description="Helical" evidence="8">
    <location>
        <begin position="343"/>
        <end position="364"/>
    </location>
</feature>
<dbReference type="GO" id="GO:0016887">
    <property type="term" value="F:ATP hydrolysis activity"/>
    <property type="evidence" value="ECO:0007669"/>
    <property type="project" value="InterPro"/>
</dbReference>
<dbReference type="GO" id="GO:0006879">
    <property type="term" value="P:intracellular iron ion homeostasis"/>
    <property type="evidence" value="ECO:0007669"/>
    <property type="project" value="TreeGrafter"/>
</dbReference>
<proteinExistence type="predicted"/>
<dbReference type="PROSITE" id="PS50929">
    <property type="entry name" value="ABC_TM1F"/>
    <property type="match status" value="1"/>
</dbReference>
<keyword evidence="2" id="KW-0813">Transport</keyword>
<dbReference type="InterPro" id="IPR039421">
    <property type="entry name" value="Type_1_exporter"/>
</dbReference>
<dbReference type="EMBL" id="JALLKP010000002">
    <property type="protein sequence ID" value="KAK2196710.1"/>
    <property type="molecule type" value="Genomic_DNA"/>
</dbReference>
<evidence type="ECO:0000256" key="6">
    <source>
        <dbReference type="ARBA" id="ARBA00022989"/>
    </source>
</evidence>
<evidence type="ECO:0000313" key="11">
    <source>
        <dbReference type="EMBL" id="KAK2196710.1"/>
    </source>
</evidence>
<comment type="subcellular location">
    <subcellularLocation>
        <location evidence="1">Mitochondrion membrane</location>
        <topology evidence="1">Multi-pass membrane protein</topology>
    </subcellularLocation>
</comment>
<dbReference type="InterPro" id="IPR027417">
    <property type="entry name" value="P-loop_NTPase"/>
</dbReference>
<dbReference type="AlphaFoldDB" id="A0AAD9PL54"/>
<dbReference type="RefSeq" id="XP_067803552.1">
    <property type="nucleotide sequence ID" value="XM_067946988.1"/>
</dbReference>
<dbReference type="InterPro" id="IPR011527">
    <property type="entry name" value="ABC1_TM_dom"/>
</dbReference>
<evidence type="ECO:0000256" key="8">
    <source>
        <dbReference type="SAM" id="Phobius"/>
    </source>
</evidence>
<feature type="transmembrane region" description="Helical" evidence="8">
    <location>
        <begin position="376"/>
        <end position="396"/>
    </location>
</feature>
<dbReference type="PROSITE" id="PS50893">
    <property type="entry name" value="ABC_TRANSPORTER_2"/>
    <property type="match status" value="1"/>
</dbReference>
<dbReference type="InterPro" id="IPR003439">
    <property type="entry name" value="ABC_transporter-like_ATP-bd"/>
</dbReference>
<keyword evidence="5" id="KW-0067">ATP-binding</keyword>
<evidence type="ECO:0000313" key="12">
    <source>
        <dbReference type="Proteomes" id="UP001214638"/>
    </source>
</evidence>
<dbReference type="GO" id="GO:0140359">
    <property type="term" value="F:ABC-type transporter activity"/>
    <property type="evidence" value="ECO:0007669"/>
    <property type="project" value="InterPro"/>
</dbReference>
<keyword evidence="4" id="KW-0547">Nucleotide-binding</keyword>
<name>A0AAD9PL54_9APIC</name>
<dbReference type="InterPro" id="IPR036640">
    <property type="entry name" value="ABC1_TM_sf"/>
</dbReference>
<protein>
    <submittedName>
        <fullName evidence="11">Bifunctional ABC transporter-like</fullName>
    </submittedName>
</protein>
<organism evidence="11 12">
    <name type="scientific">Babesia duncani</name>
    <dbReference type="NCBI Taxonomy" id="323732"/>
    <lineage>
        <taxon>Eukaryota</taxon>
        <taxon>Sar</taxon>
        <taxon>Alveolata</taxon>
        <taxon>Apicomplexa</taxon>
        <taxon>Aconoidasida</taxon>
        <taxon>Piroplasmida</taxon>
        <taxon>Babesiidae</taxon>
        <taxon>Babesia</taxon>
    </lineage>
</organism>
<evidence type="ECO:0000259" key="9">
    <source>
        <dbReference type="PROSITE" id="PS50893"/>
    </source>
</evidence>
<dbReference type="SUPFAM" id="SSF52540">
    <property type="entry name" value="P-loop containing nucleoside triphosphate hydrolases"/>
    <property type="match status" value="1"/>
</dbReference>
<dbReference type="GO" id="GO:0005743">
    <property type="term" value="C:mitochondrial inner membrane"/>
    <property type="evidence" value="ECO:0007669"/>
    <property type="project" value="TreeGrafter"/>
</dbReference>
<feature type="transmembrane region" description="Helical" evidence="8">
    <location>
        <begin position="160"/>
        <end position="182"/>
    </location>
</feature>
<dbReference type="PROSITE" id="PS00211">
    <property type="entry name" value="ABC_TRANSPORTER_1"/>
    <property type="match status" value="1"/>
</dbReference>
<keyword evidence="7 8" id="KW-0472">Membrane</keyword>
<evidence type="ECO:0000256" key="7">
    <source>
        <dbReference type="ARBA" id="ARBA00023136"/>
    </source>
</evidence>
<dbReference type="InterPro" id="IPR017871">
    <property type="entry name" value="ABC_transporter-like_CS"/>
</dbReference>
<dbReference type="GeneID" id="94336257"/>
<dbReference type="Pfam" id="PF00005">
    <property type="entry name" value="ABC_tran"/>
    <property type="match status" value="1"/>
</dbReference>
<dbReference type="PANTHER" id="PTHR24221">
    <property type="entry name" value="ATP-BINDING CASSETTE SUB-FAMILY B"/>
    <property type="match status" value="1"/>
</dbReference>
<keyword evidence="12" id="KW-1185">Reference proteome</keyword>
<comment type="caution">
    <text evidence="11">The sequence shown here is derived from an EMBL/GenBank/DDBJ whole genome shotgun (WGS) entry which is preliminary data.</text>
</comment>
<dbReference type="PANTHER" id="PTHR24221:SF402">
    <property type="entry name" value="IRON-SULFUR CLUSTERS TRANSPORTER ABCB7, MITOCHONDRIAL"/>
    <property type="match status" value="1"/>
</dbReference>
<dbReference type="SUPFAM" id="SSF90123">
    <property type="entry name" value="ABC transporter transmembrane region"/>
    <property type="match status" value="1"/>
</dbReference>
<dbReference type="InterPro" id="IPR003593">
    <property type="entry name" value="AAA+_ATPase"/>
</dbReference>
<keyword evidence="6 8" id="KW-1133">Transmembrane helix</keyword>
<dbReference type="SMART" id="SM00382">
    <property type="entry name" value="AAA"/>
    <property type="match status" value="1"/>
</dbReference>
<evidence type="ECO:0000256" key="4">
    <source>
        <dbReference type="ARBA" id="ARBA00022741"/>
    </source>
</evidence>
<dbReference type="Proteomes" id="UP001214638">
    <property type="component" value="Unassembled WGS sequence"/>
</dbReference>
<sequence>MKALCFSQSNRAKFKSCYRDSQSTRPLLLSRDGCYFNNGWSTHASSSNDALPSWRFFSVECRRSFSQISEPPKSDFDTSRNQTRELRLFDLLWPKDVDMKQRIAMSMLFLLLSKIFIIGIPVCMSALVDSMSGAVNSGNDILTSSGLAGLLSLENMLPQAYLLGYVLSRLCASALSEVRNAIFSTVMERTSRLNGSNMFLKIHSLDIDYLISSKSGEIASIFTRGTRAISQMLRVLVFQIVPTVLEFGMVTGLLCYKVGPAVASVTALTMILYVGFTAMVSKKRITIRQKMVAAEQRASGVFIDCITNSEAVRYYNSEHRELNRYTCEQRSYEKHAVDVQKTLAFLNFGQHFIFNGGLFTSLLLTLNKVQMGIANFGDLILVNTLLFQLAMPLNMIGTMYRETRMSLVDLQSFLALMREQPRVQNLPGATELVLKAGKIEFCDIKHAYPQSNGTKSVNVLENFSLTVEGGKTIAIVGYSGSGKSTISKLLFRLYDPSEGKILIDGQDIKNCTLESLRNCMGIVPQDVLLFNESVAYNIRYGNPDATLDQIVDAARLAGIHKTIVSTPQGYDTLVGERGIKFSGGEKQRIGIARCLLKNPRILLLDEATSSLDTMTENTILKTLKKLSANRTTIIIAHRLSSILNADNVAVFSNGKIIEQGPPRRLMQENSGYLKQVLDSHKKLI</sequence>
<accession>A0AAD9PL54</accession>
<reference evidence="11" key="1">
    <citation type="journal article" date="2023" name="Nat. Microbiol.">
        <title>Babesia duncani multi-omics identifies virulence factors and drug targets.</title>
        <authorList>
            <person name="Singh P."/>
            <person name="Lonardi S."/>
            <person name="Liang Q."/>
            <person name="Vydyam P."/>
            <person name="Khabirova E."/>
            <person name="Fang T."/>
            <person name="Gihaz S."/>
            <person name="Thekkiniath J."/>
            <person name="Munshi M."/>
            <person name="Abel S."/>
            <person name="Ciampossin L."/>
            <person name="Batugedara G."/>
            <person name="Gupta M."/>
            <person name="Lu X.M."/>
            <person name="Lenz T."/>
            <person name="Chakravarty S."/>
            <person name="Cornillot E."/>
            <person name="Hu Y."/>
            <person name="Ma W."/>
            <person name="Gonzalez L.M."/>
            <person name="Sanchez S."/>
            <person name="Estrada K."/>
            <person name="Sanchez-Flores A."/>
            <person name="Montero E."/>
            <person name="Harb O.S."/>
            <person name="Le Roch K.G."/>
            <person name="Mamoun C.B."/>
        </authorList>
    </citation>
    <scope>NUCLEOTIDE SEQUENCE</scope>
    <source>
        <strain evidence="11">WA1</strain>
    </source>
</reference>
<evidence type="ECO:0000256" key="5">
    <source>
        <dbReference type="ARBA" id="ARBA00022840"/>
    </source>
</evidence>
<dbReference type="Pfam" id="PF00664">
    <property type="entry name" value="ABC_membrane"/>
    <property type="match status" value="1"/>
</dbReference>
<evidence type="ECO:0000256" key="2">
    <source>
        <dbReference type="ARBA" id="ARBA00022448"/>
    </source>
</evidence>
<feature type="domain" description="ABC transmembrane type-1" evidence="10">
    <location>
        <begin position="104"/>
        <end position="405"/>
    </location>
</feature>
<feature type="transmembrane region" description="Helical" evidence="8">
    <location>
        <begin position="108"/>
        <end position="128"/>
    </location>
</feature>
<feature type="domain" description="ABC transporter" evidence="9">
    <location>
        <begin position="439"/>
        <end position="678"/>
    </location>
</feature>
<dbReference type="CDD" id="cd18582">
    <property type="entry name" value="ABC_6TM_ATM1_ABCB7"/>
    <property type="match status" value="1"/>
</dbReference>
<evidence type="ECO:0000256" key="3">
    <source>
        <dbReference type="ARBA" id="ARBA00022692"/>
    </source>
</evidence>
<evidence type="ECO:0000256" key="1">
    <source>
        <dbReference type="ARBA" id="ARBA00004225"/>
    </source>
</evidence>
<feature type="transmembrane region" description="Helical" evidence="8">
    <location>
        <begin position="260"/>
        <end position="281"/>
    </location>
</feature>